<feature type="compositionally biased region" description="Basic and acidic residues" evidence="1">
    <location>
        <begin position="44"/>
        <end position="53"/>
    </location>
</feature>
<feature type="compositionally biased region" description="Basic and acidic residues" evidence="1">
    <location>
        <begin position="81"/>
        <end position="98"/>
    </location>
</feature>
<reference evidence="2 3" key="1">
    <citation type="submission" date="2017-06" db="EMBL/GenBank/DDBJ databases">
        <authorList>
            <person name="Kim H.J."/>
            <person name="Triplett B.A."/>
        </authorList>
    </citation>
    <scope>NUCLEOTIDE SEQUENCE [LARGE SCALE GENOMIC DNA]</scope>
    <source>
        <strain evidence="2">FRACA_ARgP5</strain>
    </source>
</reference>
<dbReference type="EMBL" id="FZMO01000457">
    <property type="protein sequence ID" value="SNQ50720.1"/>
    <property type="molecule type" value="Genomic_DNA"/>
</dbReference>
<organism evidence="2 3">
    <name type="scientific">Frankia canadensis</name>
    <dbReference type="NCBI Taxonomy" id="1836972"/>
    <lineage>
        <taxon>Bacteria</taxon>
        <taxon>Bacillati</taxon>
        <taxon>Actinomycetota</taxon>
        <taxon>Actinomycetes</taxon>
        <taxon>Frankiales</taxon>
        <taxon>Frankiaceae</taxon>
        <taxon>Frankia</taxon>
    </lineage>
</organism>
<evidence type="ECO:0000256" key="1">
    <source>
        <dbReference type="SAM" id="MobiDB-lite"/>
    </source>
</evidence>
<evidence type="ECO:0000313" key="3">
    <source>
        <dbReference type="Proteomes" id="UP000234331"/>
    </source>
</evidence>
<accession>A0A2I2KYI7</accession>
<dbReference type="Proteomes" id="UP000234331">
    <property type="component" value="Unassembled WGS sequence"/>
</dbReference>
<feature type="region of interest" description="Disordered" evidence="1">
    <location>
        <begin position="35"/>
        <end position="98"/>
    </location>
</feature>
<dbReference type="AlphaFoldDB" id="A0A2I2KYI7"/>
<name>A0A2I2KYI7_9ACTN</name>
<keyword evidence="3" id="KW-1185">Reference proteome</keyword>
<evidence type="ECO:0000313" key="2">
    <source>
        <dbReference type="EMBL" id="SNQ50720.1"/>
    </source>
</evidence>
<gene>
    <name evidence="2" type="ORF">FRACA_510020</name>
</gene>
<proteinExistence type="predicted"/>
<sequence length="98" mass="10287">MAAAWRQPVIWDMTLQEQARRVRAEIADRLGDVARTRCGPGTDRSGDAIDGKETLGAQASGAGARSARPPRAIPAAAPAIGRRDGSGRDERPGGRPVT</sequence>
<feature type="compositionally biased region" description="Low complexity" evidence="1">
    <location>
        <begin position="56"/>
        <end position="80"/>
    </location>
</feature>
<protein>
    <submittedName>
        <fullName evidence="2">Uncharacterized protein</fullName>
    </submittedName>
</protein>